<dbReference type="EMBL" id="BAABIP010000008">
    <property type="protein sequence ID" value="GAA4763954.1"/>
    <property type="molecule type" value="Genomic_DNA"/>
</dbReference>
<sequence length="250" mass="28774">MRPIKNSPIPQVNGVNKSYTNYQEWREDITNAYGQHCVFCNDRLQSRFEVEHLVAQSLGIVSPLAWNNLFLACGPCNLAKSNKVANTSTHYLPNSNNTHLIFEYSIRKHKKNGKYACIPIFHPNLTQHQQAKSINTIAYTELNRIEQTPIRQRKMTDVRWHNRYNAYQVTKTQRNLWDQLTTPQQQTAYLNTISPLVHKTGFFSLWLNAFNGATDVLKIVINCLPNTSDTSFDANFNPIPRNPINLADNI</sequence>
<gene>
    <name evidence="2" type="ORF">GCM10023230_11790</name>
</gene>
<proteinExistence type="predicted"/>
<name>A0ABP8ZRB5_9FLAO</name>
<dbReference type="InterPro" id="IPR002711">
    <property type="entry name" value="HNH"/>
</dbReference>
<dbReference type="RefSeq" id="WP_264542882.1">
    <property type="nucleotide sequence ID" value="NZ_BAABIP010000008.1"/>
</dbReference>
<dbReference type="Pfam" id="PF01844">
    <property type="entry name" value="HNH"/>
    <property type="match status" value="1"/>
</dbReference>
<comment type="caution">
    <text evidence="2">The sequence shown here is derived from an EMBL/GenBank/DDBJ whole genome shotgun (WGS) entry which is preliminary data.</text>
</comment>
<organism evidence="2 3">
    <name type="scientific">Flavobacterium hankyongi</name>
    <dbReference type="NCBI Taxonomy" id="1176532"/>
    <lineage>
        <taxon>Bacteria</taxon>
        <taxon>Pseudomonadati</taxon>
        <taxon>Bacteroidota</taxon>
        <taxon>Flavobacteriia</taxon>
        <taxon>Flavobacteriales</taxon>
        <taxon>Flavobacteriaceae</taxon>
        <taxon>Flavobacterium</taxon>
    </lineage>
</organism>
<evidence type="ECO:0000313" key="3">
    <source>
        <dbReference type="Proteomes" id="UP001500141"/>
    </source>
</evidence>
<feature type="domain" description="HNH" evidence="1">
    <location>
        <begin position="37"/>
        <end position="83"/>
    </location>
</feature>
<evidence type="ECO:0000313" key="2">
    <source>
        <dbReference type="EMBL" id="GAA4763954.1"/>
    </source>
</evidence>
<reference evidence="3" key="1">
    <citation type="journal article" date="2019" name="Int. J. Syst. Evol. Microbiol.">
        <title>The Global Catalogue of Microorganisms (GCM) 10K type strain sequencing project: providing services to taxonomists for standard genome sequencing and annotation.</title>
        <authorList>
            <consortium name="The Broad Institute Genomics Platform"/>
            <consortium name="The Broad Institute Genome Sequencing Center for Infectious Disease"/>
            <person name="Wu L."/>
            <person name="Ma J."/>
        </authorList>
    </citation>
    <scope>NUCLEOTIDE SEQUENCE [LARGE SCALE GENOMIC DNA]</scope>
    <source>
        <strain evidence="3">JCM 18198</strain>
    </source>
</reference>
<evidence type="ECO:0000259" key="1">
    <source>
        <dbReference type="Pfam" id="PF01844"/>
    </source>
</evidence>
<protein>
    <recommendedName>
        <fullName evidence="1">HNH domain-containing protein</fullName>
    </recommendedName>
</protein>
<keyword evidence="3" id="KW-1185">Reference proteome</keyword>
<dbReference type="Gene3D" id="1.10.30.50">
    <property type="match status" value="1"/>
</dbReference>
<accession>A0ABP8ZRB5</accession>
<dbReference type="Proteomes" id="UP001500141">
    <property type="component" value="Unassembled WGS sequence"/>
</dbReference>